<dbReference type="RefSeq" id="WP_079343808.1">
    <property type="nucleotide sequence ID" value="NZ_LAKD02000027.1"/>
</dbReference>
<keyword evidence="1" id="KW-0547">Nucleotide-binding</keyword>
<dbReference type="PROSITE" id="PS50043">
    <property type="entry name" value="HTH_LUXR_2"/>
    <property type="match status" value="1"/>
</dbReference>
<accession>A0A1V4D7G3</accession>
<dbReference type="InterPro" id="IPR036388">
    <property type="entry name" value="WH-like_DNA-bd_sf"/>
</dbReference>
<evidence type="ECO:0000256" key="2">
    <source>
        <dbReference type="ARBA" id="ARBA00022840"/>
    </source>
</evidence>
<dbReference type="InterPro" id="IPR000792">
    <property type="entry name" value="Tscrpt_reg_LuxR_C"/>
</dbReference>
<dbReference type="GO" id="GO:0003677">
    <property type="term" value="F:DNA binding"/>
    <property type="evidence" value="ECO:0007669"/>
    <property type="project" value="InterPro"/>
</dbReference>
<sequence length="935" mass="100645">MTLADRKRDLSPIAGIINDTAKQGRILLIEGAVGSGKSTLLLELHQQSTRNDVLILSATCSHIERTHRFAAIRQLLQECASLPDSPEDILKRLDDATLSEMLSGGSGRAGGAAVQVDHDVHTLLETLARRRPVIIAIDDSHHIDAASAGCLLYAMRRLRATPVSLVATATTVAPHANTLFHVEMLRLTAARSISIGPLSEHGVYQVLAEEFGTDHASRARTEFMTACGGSPLLLRALVDDTAEALATRDEDIEFFAGEAFDRAVLGCLRRHPTDAARLASGIAVLGASSTPVALAQLLAVEPGVVATLIAVLTGAGLLADGRYRHPRAELAVLNALPARERADLHRRAARLLHDHGADPKSVARHLIAANPPRATWVVDVLQEAARRAFADDEIAFAKECLKLAIRACADHRRTAAAQAMLLEIEWRAAPSSAGLPEAKLTEAVRLGQLELDHALALARYLAWHGRNIEAADTLHAVSASAADAGTTANEAAELRIMQSWLASSHPPLTAYLTSAPEPTESDRERVLPDVELRLRVTTALSDLLASRGDPNAADLAKHVLQTYRLSDATIDAIESALLILIYSDQLGAAATQCDIALADAGHRQAPTWQAKLGALRGAIYLRQGNLVKAESCTREALNRLSPDSWGVGIGLPLSILVLANLATGNHAEAKRLLDQPVPDTLAQSRHGLDYRYASGEYHLVTSQPRKALDDFHVCAHLTAAWGLDLPTLVPWRSGAAQAWLQLGRDELARQLLEEQLARVDSDHLRVRGGTLRLLASTVDVTERREILAKSIKLQQDVGDRLGLAYALADISAAHGACGEPRRARMQARLAQHVAKECGAALASVEPDRLPTPDPSRAAGLTNAEKRIAILAASGNTNREIATRLFITASTVEQHLTRVFRKLKIRRREELPASLGLETDTAHDLLAEAGTVLSKW</sequence>
<evidence type="ECO:0000256" key="1">
    <source>
        <dbReference type="ARBA" id="ARBA00022741"/>
    </source>
</evidence>
<dbReference type="GO" id="GO:0004016">
    <property type="term" value="F:adenylate cyclase activity"/>
    <property type="evidence" value="ECO:0007669"/>
    <property type="project" value="TreeGrafter"/>
</dbReference>
<evidence type="ECO:0000313" key="5">
    <source>
        <dbReference type="Proteomes" id="UP000033615"/>
    </source>
</evidence>
<dbReference type="EMBL" id="LAKD02000027">
    <property type="protein sequence ID" value="OPF80934.1"/>
    <property type="molecule type" value="Genomic_DNA"/>
</dbReference>
<keyword evidence="2" id="KW-0067">ATP-binding</keyword>
<dbReference type="GO" id="GO:0005524">
    <property type="term" value="F:ATP binding"/>
    <property type="evidence" value="ECO:0007669"/>
    <property type="project" value="UniProtKB-KW"/>
</dbReference>
<dbReference type="SUPFAM" id="SSF48452">
    <property type="entry name" value="TPR-like"/>
    <property type="match status" value="1"/>
</dbReference>
<dbReference type="SUPFAM" id="SSF46894">
    <property type="entry name" value="C-terminal effector domain of the bipartite response regulators"/>
    <property type="match status" value="1"/>
</dbReference>
<dbReference type="InterPro" id="IPR003593">
    <property type="entry name" value="AAA+_ATPase"/>
</dbReference>
<dbReference type="PROSITE" id="PS00622">
    <property type="entry name" value="HTH_LUXR_1"/>
    <property type="match status" value="1"/>
</dbReference>
<dbReference type="InterPro" id="IPR027417">
    <property type="entry name" value="P-loop_NTPase"/>
</dbReference>
<evidence type="ECO:0000259" key="3">
    <source>
        <dbReference type="PROSITE" id="PS50043"/>
    </source>
</evidence>
<organism evidence="4 5">
    <name type="scientific">Streptomyces antioxidans</name>
    <dbReference type="NCBI Taxonomy" id="1507734"/>
    <lineage>
        <taxon>Bacteria</taxon>
        <taxon>Bacillati</taxon>
        <taxon>Actinomycetota</taxon>
        <taxon>Actinomycetes</taxon>
        <taxon>Kitasatosporales</taxon>
        <taxon>Streptomycetaceae</taxon>
        <taxon>Streptomyces</taxon>
    </lineage>
</organism>
<reference evidence="4" key="1">
    <citation type="submission" date="2016-12" db="EMBL/GenBank/DDBJ databases">
        <title>Genome sequence of Streptomyces antioxidans MUSC 164.</title>
        <authorList>
            <person name="Lee L.-H."/>
            <person name="Ser H.-L."/>
        </authorList>
    </citation>
    <scope>NUCLEOTIDE SEQUENCE [LARGE SCALE GENOMIC DNA]</scope>
    <source>
        <strain evidence="4">MUSC 164</strain>
    </source>
</reference>
<dbReference type="OrthoDB" id="3178131at2"/>
<dbReference type="Gene3D" id="1.10.10.10">
    <property type="entry name" value="Winged helix-like DNA-binding domain superfamily/Winged helix DNA-binding domain"/>
    <property type="match status" value="1"/>
</dbReference>
<comment type="caution">
    <text evidence="4">The sequence shown here is derived from an EMBL/GenBank/DDBJ whole genome shotgun (WGS) entry which is preliminary data.</text>
</comment>
<dbReference type="GO" id="GO:0006355">
    <property type="term" value="P:regulation of DNA-templated transcription"/>
    <property type="evidence" value="ECO:0007669"/>
    <property type="project" value="InterPro"/>
</dbReference>
<evidence type="ECO:0000313" key="4">
    <source>
        <dbReference type="EMBL" id="OPF80934.1"/>
    </source>
</evidence>
<feature type="domain" description="HTH luxR-type" evidence="3">
    <location>
        <begin position="853"/>
        <end position="918"/>
    </location>
</feature>
<dbReference type="Proteomes" id="UP000033615">
    <property type="component" value="Unassembled WGS sequence"/>
</dbReference>
<dbReference type="SUPFAM" id="SSF52540">
    <property type="entry name" value="P-loop containing nucleoside triphosphate hydrolases"/>
    <property type="match status" value="1"/>
</dbReference>
<dbReference type="InterPro" id="IPR011990">
    <property type="entry name" value="TPR-like_helical_dom_sf"/>
</dbReference>
<dbReference type="GO" id="GO:0005737">
    <property type="term" value="C:cytoplasm"/>
    <property type="evidence" value="ECO:0007669"/>
    <property type="project" value="TreeGrafter"/>
</dbReference>
<dbReference type="CDD" id="cd06170">
    <property type="entry name" value="LuxR_C_like"/>
    <property type="match status" value="1"/>
</dbReference>
<dbReference type="Pfam" id="PF13191">
    <property type="entry name" value="AAA_16"/>
    <property type="match status" value="1"/>
</dbReference>
<dbReference type="PANTHER" id="PTHR16305">
    <property type="entry name" value="TESTICULAR SOLUBLE ADENYLYL CYCLASE"/>
    <property type="match status" value="1"/>
</dbReference>
<keyword evidence="5" id="KW-1185">Reference proteome</keyword>
<dbReference type="SMART" id="SM00382">
    <property type="entry name" value="AAA"/>
    <property type="match status" value="1"/>
</dbReference>
<dbReference type="Gene3D" id="3.40.50.300">
    <property type="entry name" value="P-loop containing nucleotide triphosphate hydrolases"/>
    <property type="match status" value="1"/>
</dbReference>
<protein>
    <recommendedName>
        <fullName evidence="3">HTH luxR-type domain-containing protein</fullName>
    </recommendedName>
</protein>
<dbReference type="Pfam" id="PF00196">
    <property type="entry name" value="GerE"/>
    <property type="match status" value="1"/>
</dbReference>
<dbReference type="AlphaFoldDB" id="A0A1V4D7G3"/>
<gene>
    <name evidence="4" type="ORF">VT50_0210290</name>
</gene>
<dbReference type="InterPro" id="IPR041664">
    <property type="entry name" value="AAA_16"/>
</dbReference>
<dbReference type="PANTHER" id="PTHR16305:SF35">
    <property type="entry name" value="TRANSCRIPTIONAL ACTIVATOR DOMAIN"/>
    <property type="match status" value="1"/>
</dbReference>
<proteinExistence type="predicted"/>
<dbReference type="InterPro" id="IPR016032">
    <property type="entry name" value="Sig_transdc_resp-reg_C-effctor"/>
</dbReference>
<dbReference type="PRINTS" id="PR00038">
    <property type="entry name" value="HTHLUXR"/>
</dbReference>
<dbReference type="SMART" id="SM00421">
    <property type="entry name" value="HTH_LUXR"/>
    <property type="match status" value="1"/>
</dbReference>
<name>A0A1V4D7G3_9ACTN</name>